<dbReference type="AlphaFoldDB" id="A0A1U7F0Z9"/>
<reference evidence="7" key="4">
    <citation type="submission" date="2019-12" db="UniProtKB">
        <authorList>
            <consortium name="WormBaseParasite"/>
        </authorList>
    </citation>
    <scope>IDENTIFICATION</scope>
</reference>
<dbReference type="CTD" id="6101701"/>
<dbReference type="PANTHER" id="PTHR21513">
    <property type="entry name" value="MAJOR SPERM PROTEIN"/>
    <property type="match status" value="1"/>
</dbReference>
<dbReference type="PANTHER" id="PTHR21513:SF19">
    <property type="entry name" value="MAJOR SPERM PROTEIN"/>
    <property type="match status" value="1"/>
</dbReference>
<evidence type="ECO:0000313" key="9">
    <source>
        <dbReference type="WormBase" id="Bm4505"/>
    </source>
</evidence>
<feature type="compositionally biased region" description="Low complexity" evidence="2">
    <location>
        <begin position="213"/>
        <end position="233"/>
    </location>
</feature>
<dbReference type="Proteomes" id="UP000006672">
    <property type="component" value="Unassembled WGS sequence"/>
</dbReference>
<reference evidence="4" key="2">
    <citation type="submission" date="2012-12" db="EMBL/GenBank/DDBJ databases">
        <authorList>
            <consortium name="WormBase Consortium"/>
            <person name="Ghedin E."/>
            <person name="Paulini M."/>
        </authorList>
    </citation>
    <scope>NUCLEOTIDE SEQUENCE</scope>
    <source>
        <strain evidence="4">FR3</strain>
    </source>
</reference>
<keyword evidence="1" id="KW-0206">Cytoskeleton</keyword>
<dbReference type="FunCoup" id="A0A1U7F0Z9">
    <property type="interactions" value="8"/>
</dbReference>
<dbReference type="InterPro" id="IPR008962">
    <property type="entry name" value="PapD-like_sf"/>
</dbReference>
<dbReference type="OrthoDB" id="5855827at2759"/>
<evidence type="ECO:0000256" key="1">
    <source>
        <dbReference type="RuleBase" id="RU003425"/>
    </source>
</evidence>
<accession>A0A4E9EXW7</accession>
<dbReference type="Gene3D" id="2.60.40.10">
    <property type="entry name" value="Immunoglobulins"/>
    <property type="match status" value="1"/>
</dbReference>
<dbReference type="WBParaSite" id="Bm4505.1">
    <property type="protein sequence ID" value="Bm4505.1"/>
    <property type="gene ID" value="WBGene00224766"/>
</dbReference>
<comment type="function">
    <text evidence="1">Central component in molecular interactions underlying sperm crawling. Forms an extensive filament system that extends from sperm villipoda, along the leading edge of the pseudopod.</text>
</comment>
<reference evidence="4 6" key="1">
    <citation type="journal article" date="2007" name="Science">
        <title>Draft genome of the filarial nematode parasite Brugia malayi.</title>
        <authorList>
            <person name="Ghedin E."/>
            <person name="Wang S."/>
            <person name="Spiro D."/>
            <person name="Caler E."/>
            <person name="Zhao Q."/>
            <person name="Crabtree J."/>
            <person name="Allen J.E."/>
            <person name="Delcher A.L."/>
            <person name="Guiliano D.B."/>
            <person name="Miranda-Saavedra D."/>
            <person name="Angiuoli S.V."/>
            <person name="Creasy T."/>
            <person name="Amedeo P."/>
            <person name="Haas B."/>
            <person name="El-Sayed N.M."/>
            <person name="Wortman J.R."/>
            <person name="Feldblyum T."/>
            <person name="Tallon L."/>
            <person name="Schatz M."/>
            <person name="Shumway M."/>
            <person name="Koo H."/>
            <person name="Salzberg S.L."/>
            <person name="Schobel S."/>
            <person name="Pertea M."/>
            <person name="Pop M."/>
            <person name="White O."/>
            <person name="Barton G.J."/>
            <person name="Carlow C.K."/>
            <person name="Crawford M.J."/>
            <person name="Daub J."/>
            <person name="Dimmic M.W."/>
            <person name="Estes C.F."/>
            <person name="Foster J.M."/>
            <person name="Ganatra M."/>
            <person name="Gregory W.F."/>
            <person name="Johnson N.M."/>
            <person name="Jin J."/>
            <person name="Komuniecki R."/>
            <person name="Korf I."/>
            <person name="Kumar S."/>
            <person name="Laney S."/>
            <person name="Li B.W."/>
            <person name="Li W."/>
            <person name="Lindblom T.H."/>
            <person name="Lustigman S."/>
            <person name="Ma D."/>
            <person name="Maina C.V."/>
            <person name="Martin D.M."/>
            <person name="McCarter J.P."/>
            <person name="McReynolds L."/>
            <person name="Mitreva M."/>
            <person name="Nutman T.B."/>
            <person name="Parkinson J."/>
            <person name="Peregrin-Alvarez J.M."/>
            <person name="Poole C."/>
            <person name="Ren Q."/>
            <person name="Saunders L."/>
            <person name="Sluder A.E."/>
            <person name="Smith K."/>
            <person name="Stanke M."/>
            <person name="Unnasch T.R."/>
            <person name="Ware J."/>
            <person name="Wei A.D."/>
            <person name="Weil G."/>
            <person name="Williams D.J."/>
            <person name="Zhang Y."/>
            <person name="Williams S.A."/>
            <person name="Fraser-Liggett C."/>
            <person name="Slatko B."/>
            <person name="Blaxter M.L."/>
            <person name="Scott A.L."/>
        </authorList>
    </citation>
    <scope>NUCLEOTIDE SEQUENCE</scope>
    <source>
        <strain evidence="4 6">FR3</strain>
    </source>
</reference>
<dbReference type="WBParaSite" id="Bm4505.2">
    <property type="protein sequence ID" value="Bm4505.2"/>
    <property type="gene ID" value="WBGene00224766"/>
</dbReference>
<dbReference type="RefSeq" id="XP_001898260.1">
    <property type="nucleotide sequence ID" value="XM_001898225.1"/>
</dbReference>
<evidence type="ECO:0000313" key="5">
    <source>
        <dbReference type="EMBL" id="VIO89149.1"/>
    </source>
</evidence>
<dbReference type="PROSITE" id="PS50202">
    <property type="entry name" value="MSP"/>
    <property type="match status" value="1"/>
</dbReference>
<feature type="region of interest" description="Disordered" evidence="2">
    <location>
        <begin position="183"/>
        <end position="253"/>
    </location>
</feature>
<dbReference type="EMBL" id="CAAKNF010000196">
    <property type="protein sequence ID" value="VIO89149.1"/>
    <property type="molecule type" value="Genomic_DNA"/>
</dbReference>
<evidence type="ECO:0000313" key="8">
    <source>
        <dbReference type="WBParaSite" id="Bm4505.2"/>
    </source>
</evidence>
<gene>
    <name evidence="8" type="primary">Bm1_34065</name>
    <name evidence="4 7 9" type="ORF">Bm4505</name>
    <name evidence="5" type="ORF">BM_BM4505</name>
    <name evidence="4" type="ORF">BM_Bm4505</name>
</gene>
<dbReference type="STRING" id="6279.A0A1U7F0Z9"/>
<feature type="domain" description="MSP" evidence="3">
    <location>
        <begin position="64"/>
        <end position="181"/>
    </location>
</feature>
<dbReference type="WormBase" id="Bm4505">
    <property type="protein sequence ID" value="BM38337"/>
    <property type="gene ID" value="WBGene00224766"/>
</dbReference>
<dbReference type="InterPro" id="IPR013783">
    <property type="entry name" value="Ig-like_fold"/>
</dbReference>
<dbReference type="InterPro" id="IPR000535">
    <property type="entry name" value="MSP_dom"/>
</dbReference>
<dbReference type="KEGG" id="bmy:BM_BM4505"/>
<protein>
    <recommendedName>
        <fullName evidence="1">Major sperm protein</fullName>
    </recommendedName>
</protein>
<evidence type="ECO:0000259" key="3">
    <source>
        <dbReference type="PROSITE" id="PS50202"/>
    </source>
</evidence>
<dbReference type="EMBL" id="LN856957">
    <property type="protein sequence ID" value="CDP95841.2"/>
    <property type="molecule type" value="Genomic_DNA"/>
</dbReference>
<dbReference type="Pfam" id="PF00635">
    <property type="entry name" value="Motile_Sperm"/>
    <property type="match status" value="1"/>
</dbReference>
<sequence>MAANTPPVGSLPPASTPTPIADATALPAENVSPTTNTPQGGAKAPVAVIPVPIPPNKPNEPAFQLKIEPDTRLEFKSDKLTEEPCQIEVKLTNPTKDRQTFKVKCTSNDIFRVRPPLGFCDAEASTPIKITFSSKTVPDSGRHYFAFYHMKSNEKEKTARQVWTPQSKFEGVRRIMVYFLKNDGTPVPPTGNTPQTGDTLPATVPTGGATAQVADTPAANASAPAAVPDAKASGTADEKATAPDAKRSSTVTK</sequence>
<evidence type="ECO:0000313" key="6">
    <source>
        <dbReference type="Proteomes" id="UP000006672"/>
    </source>
</evidence>
<keyword evidence="6" id="KW-1185">Reference proteome</keyword>
<feature type="region of interest" description="Disordered" evidence="2">
    <location>
        <begin position="1"/>
        <end position="63"/>
    </location>
</feature>
<dbReference type="GeneID" id="6101701"/>
<feature type="compositionally biased region" description="Basic and acidic residues" evidence="2">
    <location>
        <begin position="236"/>
        <end position="247"/>
    </location>
</feature>
<keyword evidence="1" id="KW-0963">Cytoplasm</keyword>
<evidence type="ECO:0000256" key="2">
    <source>
        <dbReference type="SAM" id="MobiDB-lite"/>
    </source>
</evidence>
<proteinExistence type="predicted"/>
<accession>A0A1U7F0Z9</accession>
<evidence type="ECO:0000313" key="4">
    <source>
        <dbReference type="EMBL" id="CDP95841.2"/>
    </source>
</evidence>
<dbReference type="SUPFAM" id="SSF49354">
    <property type="entry name" value="PapD-like"/>
    <property type="match status" value="1"/>
</dbReference>
<evidence type="ECO:0000313" key="7">
    <source>
        <dbReference type="WBParaSite" id="Bm4505.1"/>
    </source>
</evidence>
<organism evidence="4">
    <name type="scientific">Brugia malayi</name>
    <name type="common">Filarial nematode worm</name>
    <dbReference type="NCBI Taxonomy" id="6279"/>
    <lineage>
        <taxon>Eukaryota</taxon>
        <taxon>Metazoa</taxon>
        <taxon>Ecdysozoa</taxon>
        <taxon>Nematoda</taxon>
        <taxon>Chromadorea</taxon>
        <taxon>Rhabditida</taxon>
        <taxon>Spirurina</taxon>
        <taxon>Spiruromorpha</taxon>
        <taxon>Filarioidea</taxon>
        <taxon>Onchocercidae</taxon>
        <taxon>Brugia</taxon>
    </lineage>
</organism>
<name>A0A1U7F0Z9_BRUMA</name>
<reference evidence="5" key="3">
    <citation type="submission" date="2019-04" db="EMBL/GenBank/DDBJ databases">
        <authorList>
            <person name="Howe K."/>
            <person name="Paulini M."/>
            <person name="Williams G."/>
        </authorList>
    </citation>
    <scope>NUCLEOTIDE SEQUENCE [LARGE SCALE GENOMIC DNA]</scope>
    <source>
        <strain evidence="5">FR3</strain>
    </source>
</reference>